<feature type="transmembrane region" description="Helical" evidence="1">
    <location>
        <begin position="87"/>
        <end position="113"/>
    </location>
</feature>
<protein>
    <submittedName>
        <fullName evidence="2">Uncharacterized protein</fullName>
    </submittedName>
</protein>
<dbReference type="KEGG" id="sjv:SJAV_25500"/>
<dbReference type="AlphaFoldDB" id="A0AAT9GVD6"/>
<feature type="transmembrane region" description="Helical" evidence="1">
    <location>
        <begin position="50"/>
        <end position="75"/>
    </location>
</feature>
<proteinExistence type="predicted"/>
<keyword evidence="1" id="KW-1133">Transmembrane helix</keyword>
<dbReference type="EMBL" id="AP031322">
    <property type="protein sequence ID" value="BFH74606.1"/>
    <property type="molecule type" value="Genomic_DNA"/>
</dbReference>
<evidence type="ECO:0000313" key="2">
    <source>
        <dbReference type="EMBL" id="BFH74606.1"/>
    </source>
</evidence>
<keyword evidence="1" id="KW-0472">Membrane</keyword>
<evidence type="ECO:0000256" key="1">
    <source>
        <dbReference type="SAM" id="Phobius"/>
    </source>
</evidence>
<reference evidence="2" key="1">
    <citation type="submission" date="2024-03" db="EMBL/GenBank/DDBJ databases">
        <title>Complete genome sequence of Sulfurisphaera javensis strain KD-1.</title>
        <authorList>
            <person name="Sakai H."/>
            <person name="Nur N."/>
            <person name="Suwanto A."/>
            <person name="Kurosawa N."/>
        </authorList>
    </citation>
    <scope>NUCLEOTIDE SEQUENCE</scope>
    <source>
        <strain evidence="2">KD-1</strain>
    </source>
</reference>
<feature type="transmembrane region" description="Helical" evidence="1">
    <location>
        <begin position="133"/>
        <end position="154"/>
    </location>
</feature>
<name>A0AAT9GVD6_9CREN</name>
<gene>
    <name evidence="2" type="ORF">SJAV_25500</name>
</gene>
<feature type="transmembrane region" description="Helical" evidence="1">
    <location>
        <begin position="7"/>
        <end position="30"/>
    </location>
</feature>
<accession>A0AAT9GVD6</accession>
<sequence>MKNITRIVLRTLISITGLLLIYSGFSLIFSSSMEIKEMMMIAKVKPLIPLPFVFMELAFLYNGILEFLIGLYPFIAEYLKKKNVITIILRLLSIFFAIVMINPMILEIHFIVVGKVNFMALATAPGLFFPGGLFVHVFIEHWFGGILGFSIGVYPKVFSSLSKVVRKLKT</sequence>
<keyword evidence="1" id="KW-0812">Transmembrane</keyword>
<organism evidence="2">
    <name type="scientific">Sulfurisphaera javensis</name>
    <dbReference type="NCBI Taxonomy" id="2049879"/>
    <lineage>
        <taxon>Archaea</taxon>
        <taxon>Thermoproteota</taxon>
        <taxon>Thermoprotei</taxon>
        <taxon>Sulfolobales</taxon>
        <taxon>Sulfolobaceae</taxon>
        <taxon>Sulfurisphaera</taxon>
    </lineage>
</organism>